<dbReference type="SUPFAM" id="SSF50182">
    <property type="entry name" value="Sm-like ribonucleoproteins"/>
    <property type="match status" value="1"/>
</dbReference>
<dbReference type="AlphaFoldDB" id="A0A667HGI7"/>
<evidence type="ECO:0000313" key="2">
    <source>
        <dbReference type="Ensembl" id="ENSLCNP00005025536.1"/>
    </source>
</evidence>
<dbReference type="PANTHER" id="PTHR14508">
    <property type="entry name" value="SNRPN UPSTREAM READING FRAME PROTEIN, SNURF"/>
    <property type="match status" value="1"/>
</dbReference>
<accession>A0A667HGI7</accession>
<dbReference type="Proteomes" id="UP000472241">
    <property type="component" value="Unplaced"/>
</dbReference>
<feature type="compositionally biased region" description="Pro residues" evidence="1">
    <location>
        <begin position="195"/>
        <end position="207"/>
    </location>
</feature>
<reference evidence="2" key="1">
    <citation type="submission" date="2025-08" db="UniProtKB">
        <authorList>
            <consortium name="Ensembl"/>
        </authorList>
    </citation>
    <scope>IDENTIFICATION</scope>
</reference>
<feature type="compositionally biased region" description="Pro residues" evidence="1">
    <location>
        <begin position="153"/>
        <end position="186"/>
    </location>
</feature>
<organism evidence="2 3">
    <name type="scientific">Lynx canadensis</name>
    <name type="common">Canada lynx</name>
    <name type="synonym">Felis canadensis</name>
    <dbReference type="NCBI Taxonomy" id="61383"/>
    <lineage>
        <taxon>Eukaryota</taxon>
        <taxon>Metazoa</taxon>
        <taxon>Chordata</taxon>
        <taxon>Craniata</taxon>
        <taxon>Vertebrata</taxon>
        <taxon>Euteleostomi</taxon>
        <taxon>Mammalia</taxon>
        <taxon>Eutheria</taxon>
        <taxon>Laurasiatheria</taxon>
        <taxon>Carnivora</taxon>
        <taxon>Feliformia</taxon>
        <taxon>Felidae</taxon>
        <taxon>Felinae</taxon>
        <taxon>Lynx</taxon>
    </lineage>
</organism>
<evidence type="ECO:0000313" key="3">
    <source>
        <dbReference type="Proteomes" id="UP000472241"/>
    </source>
</evidence>
<feature type="region of interest" description="Disordered" evidence="1">
    <location>
        <begin position="146"/>
        <end position="222"/>
    </location>
</feature>
<protein>
    <recommendedName>
        <fullName evidence="4">LSM domain-containing protein</fullName>
    </recommendedName>
</protein>
<dbReference type="Ensembl" id="ENSLCNT00005028537.1">
    <property type="protein sequence ID" value="ENSLCNP00005025536.1"/>
    <property type="gene ID" value="ENSLCNG00005016608.1"/>
</dbReference>
<dbReference type="InterPro" id="IPR010920">
    <property type="entry name" value="LSM_dom_sf"/>
</dbReference>
<dbReference type="Gene3D" id="2.30.30.100">
    <property type="match status" value="1"/>
</dbReference>
<evidence type="ECO:0000256" key="1">
    <source>
        <dbReference type="SAM" id="MobiDB-lite"/>
    </source>
</evidence>
<feature type="region of interest" description="Disordered" evidence="1">
    <location>
        <begin position="1"/>
        <end position="20"/>
    </location>
</feature>
<name>A0A667HGI7_LYNCA</name>
<sequence length="232" mass="23529">MSATVGKSSKMPRHTDYRPTRILRDDRTFIGTSKAFDKRRNVILRNYDESSKIRPKNANTWVSMPVKDHPPETLALLGVPLAGAAGGPGVGRAAGRGVPAGVPIPPAPAGSAGPVRGVGGPSQQEMAPQERGTVAAAAIASIAGAPARCPPGRGTPPTPVGGATPPPGIRAPPRGMRPPMGPPIGLPPAGGTPIGIPPPGMRPPPLEPVSDSVSPSLSAPPPFMLCLSLSQK</sequence>
<reference evidence="2" key="2">
    <citation type="submission" date="2025-09" db="UniProtKB">
        <authorList>
            <consortium name="Ensembl"/>
        </authorList>
    </citation>
    <scope>IDENTIFICATION</scope>
</reference>
<dbReference type="PANTHER" id="PTHR14508:SF2">
    <property type="entry name" value="SNRPN UPSTREAM READING FRAME PROTEIN-RELATED"/>
    <property type="match status" value="1"/>
</dbReference>
<proteinExistence type="predicted"/>
<evidence type="ECO:0008006" key="4">
    <source>
        <dbReference type="Google" id="ProtNLM"/>
    </source>
</evidence>
<dbReference type="GO" id="GO:0016607">
    <property type="term" value="C:nuclear speck"/>
    <property type="evidence" value="ECO:0007669"/>
    <property type="project" value="TreeGrafter"/>
</dbReference>
<keyword evidence="3" id="KW-1185">Reference proteome</keyword>